<dbReference type="Proteomes" id="UP000655588">
    <property type="component" value="Unassembled WGS sequence"/>
</dbReference>
<keyword evidence="3" id="KW-0862">Zinc</keyword>
<dbReference type="SUPFAM" id="SSF57667">
    <property type="entry name" value="beta-beta-alpha zinc fingers"/>
    <property type="match status" value="1"/>
</dbReference>
<dbReference type="InterPro" id="IPR013087">
    <property type="entry name" value="Znf_C2H2_type"/>
</dbReference>
<feature type="non-terminal residue" evidence="7">
    <location>
        <position position="1"/>
    </location>
</feature>
<proteinExistence type="predicted"/>
<dbReference type="EMBL" id="WNWW01000165">
    <property type="protein sequence ID" value="KAF3429351.1"/>
    <property type="molecule type" value="Genomic_DNA"/>
</dbReference>
<dbReference type="PANTHER" id="PTHR23235">
    <property type="entry name" value="KRUEPPEL-LIKE TRANSCRIPTION FACTOR"/>
    <property type="match status" value="1"/>
</dbReference>
<evidence type="ECO:0000256" key="1">
    <source>
        <dbReference type="ARBA" id="ARBA00022723"/>
    </source>
</evidence>
<dbReference type="InterPro" id="IPR036236">
    <property type="entry name" value="Znf_C2H2_sf"/>
</dbReference>
<evidence type="ECO:0000313" key="7">
    <source>
        <dbReference type="EMBL" id="KAF3429351.1"/>
    </source>
</evidence>
<feature type="compositionally biased region" description="Low complexity" evidence="5">
    <location>
        <begin position="273"/>
        <end position="285"/>
    </location>
</feature>
<protein>
    <recommendedName>
        <fullName evidence="6">C2H2-type domain-containing protein</fullName>
    </recommendedName>
</protein>
<dbReference type="FunFam" id="3.30.160.60:FF:000021">
    <property type="entry name" value="Basic krueppel-like factor 3"/>
    <property type="match status" value="1"/>
</dbReference>
<evidence type="ECO:0000256" key="2">
    <source>
        <dbReference type="ARBA" id="ARBA00022771"/>
    </source>
</evidence>
<organism evidence="7 8">
    <name type="scientific">Frieseomelitta varia</name>
    <dbReference type="NCBI Taxonomy" id="561572"/>
    <lineage>
        <taxon>Eukaryota</taxon>
        <taxon>Metazoa</taxon>
        <taxon>Ecdysozoa</taxon>
        <taxon>Arthropoda</taxon>
        <taxon>Hexapoda</taxon>
        <taxon>Insecta</taxon>
        <taxon>Pterygota</taxon>
        <taxon>Neoptera</taxon>
        <taxon>Endopterygota</taxon>
        <taxon>Hymenoptera</taxon>
        <taxon>Apocrita</taxon>
        <taxon>Aculeata</taxon>
        <taxon>Apoidea</taxon>
        <taxon>Anthophila</taxon>
        <taxon>Apidae</taxon>
        <taxon>Frieseomelitta</taxon>
    </lineage>
</organism>
<keyword evidence="8" id="KW-1185">Reference proteome</keyword>
<keyword evidence="2 4" id="KW-0863">Zinc-finger</keyword>
<evidence type="ECO:0000256" key="4">
    <source>
        <dbReference type="PROSITE-ProRule" id="PRU00042"/>
    </source>
</evidence>
<dbReference type="GO" id="GO:0000981">
    <property type="term" value="F:DNA-binding transcription factor activity, RNA polymerase II-specific"/>
    <property type="evidence" value="ECO:0007669"/>
    <property type="project" value="TreeGrafter"/>
</dbReference>
<evidence type="ECO:0000256" key="5">
    <source>
        <dbReference type="SAM" id="MobiDB-lite"/>
    </source>
</evidence>
<dbReference type="Gene3D" id="3.30.160.60">
    <property type="entry name" value="Classic Zinc Finger"/>
    <property type="match status" value="1"/>
</dbReference>
<accession>A0A833SC67</accession>
<dbReference type="PANTHER" id="PTHR23235:SF120">
    <property type="entry name" value="KRUPPEL-LIKE FACTOR 15"/>
    <property type="match status" value="1"/>
</dbReference>
<comment type="caution">
    <text evidence="7">The sequence shown here is derived from an EMBL/GenBank/DDBJ whole genome shotgun (WGS) entry which is preliminary data.</text>
</comment>
<evidence type="ECO:0000256" key="3">
    <source>
        <dbReference type="ARBA" id="ARBA00022833"/>
    </source>
</evidence>
<reference evidence="7" key="1">
    <citation type="submission" date="2019-11" db="EMBL/GenBank/DDBJ databases">
        <title>The nuclear and mitochondrial genomes of Frieseomelitta varia - a highly eusocial stingless bee (Meliponini) with a permanently sterile worker caste.</title>
        <authorList>
            <person name="Freitas F.C.P."/>
            <person name="Lourenco A.P."/>
            <person name="Nunes F.M.F."/>
            <person name="Paschoal A.R."/>
            <person name="Abreu F.C.P."/>
            <person name="Barbin F.O."/>
            <person name="Bataglia L."/>
            <person name="Cardoso-Junior C.A.M."/>
            <person name="Cervoni M.S."/>
            <person name="Silva S.R."/>
            <person name="Dalarmi F."/>
            <person name="Del Lama M.A."/>
            <person name="Depintor T.S."/>
            <person name="Ferreira K.M."/>
            <person name="Goria P.S."/>
            <person name="Jaskot M.C."/>
            <person name="Lago D.C."/>
            <person name="Luna-Lucena D."/>
            <person name="Moda L.M."/>
            <person name="Nascimento L."/>
            <person name="Pedrino M."/>
            <person name="Rabico F.O."/>
            <person name="Sanches F.C."/>
            <person name="Santos D.E."/>
            <person name="Santos C.G."/>
            <person name="Vieira J."/>
            <person name="Lopes T.F."/>
            <person name="Barchuk A.R."/>
            <person name="Hartfelder K."/>
            <person name="Simoes Z.L.P."/>
            <person name="Bitondi M.M.G."/>
            <person name="Pinheiro D.G."/>
        </authorList>
    </citation>
    <scope>NUCLEOTIDE SEQUENCE</scope>
    <source>
        <strain evidence="7">USP_RPSP 00005682</strain>
        <tissue evidence="7">Whole individual</tissue>
    </source>
</reference>
<dbReference type="GO" id="GO:0000978">
    <property type="term" value="F:RNA polymerase II cis-regulatory region sequence-specific DNA binding"/>
    <property type="evidence" value="ECO:0007669"/>
    <property type="project" value="TreeGrafter"/>
</dbReference>
<feature type="region of interest" description="Disordered" evidence="5">
    <location>
        <begin position="233"/>
        <end position="293"/>
    </location>
</feature>
<evidence type="ECO:0000313" key="8">
    <source>
        <dbReference type="Proteomes" id="UP000655588"/>
    </source>
</evidence>
<keyword evidence="1" id="KW-0479">Metal-binding</keyword>
<dbReference type="AlphaFoldDB" id="A0A833SC67"/>
<feature type="compositionally biased region" description="Acidic residues" evidence="5">
    <location>
        <begin position="236"/>
        <end position="255"/>
    </location>
</feature>
<feature type="domain" description="C2H2-type" evidence="6">
    <location>
        <begin position="366"/>
        <end position="395"/>
    </location>
</feature>
<evidence type="ECO:0000259" key="6">
    <source>
        <dbReference type="PROSITE" id="PS50157"/>
    </source>
</evidence>
<sequence length="420" mass="47016">SSTVHFEEHYCYNFRRYNIYQDGAFRRTISPNILAVYSDNRQHTGDYLCPDVTLKIFRIFRIDTTRSNKCVIKVKIQFFRSSAKLNLKNFRVTFKVRLIAFVFLQTCYEMERYLKDEPKLQSYKKLPTELDTAPWNLFRAPPISWTATTGTANAQFESPIKMEVTTSSEDRETLCLDDIKFSPGDHNHNGRDRDLLDRHLDSLSMSSSSSACSALSWDSSPSVSCTAFILKKEPSEDLEEDEEHEEIEEEEDSGCESEGQILTPPSSPGSGQGHSNSSHSSSGSSMLDVQNLNLHGTGGRSAIVRVTASNAQGVARLISVTANGYPAVAGTQHAHAGTTAAANTVANRHHARSHEHSPPDTKRRIHKCQFPGCKKVYTKSSHLKAHQRTHTGELSDPRFNRDFSTAAYRGCQSTERLVCD</sequence>
<dbReference type="PROSITE" id="PS50157">
    <property type="entry name" value="ZINC_FINGER_C2H2_2"/>
    <property type="match status" value="1"/>
</dbReference>
<name>A0A833SC67_9HYME</name>
<dbReference type="PROSITE" id="PS00028">
    <property type="entry name" value="ZINC_FINGER_C2H2_1"/>
    <property type="match status" value="1"/>
</dbReference>
<gene>
    <name evidence="7" type="ORF">E2986_12547</name>
</gene>
<dbReference type="GO" id="GO:0008270">
    <property type="term" value="F:zinc ion binding"/>
    <property type="evidence" value="ECO:0007669"/>
    <property type="project" value="UniProtKB-KW"/>
</dbReference>